<dbReference type="InterPro" id="IPR003593">
    <property type="entry name" value="AAA+_ATPase"/>
</dbReference>
<evidence type="ECO:0000313" key="5">
    <source>
        <dbReference type="EMBL" id="CAG6394179.1"/>
    </source>
</evidence>
<proteinExistence type="predicted"/>
<dbReference type="Gene3D" id="3.40.50.300">
    <property type="entry name" value="P-loop containing nucleotide triphosphate hydrolases"/>
    <property type="match status" value="1"/>
</dbReference>
<dbReference type="RefSeq" id="WP_251490239.1">
    <property type="nucleotide sequence ID" value="NZ_CAJSLV010000053.1"/>
</dbReference>
<dbReference type="CDD" id="cd03255">
    <property type="entry name" value="ABC_MJ0796_LolCDE_FtsE"/>
    <property type="match status" value="1"/>
</dbReference>
<dbReference type="GO" id="GO:0005524">
    <property type="term" value="F:ATP binding"/>
    <property type="evidence" value="ECO:0007669"/>
    <property type="project" value="UniProtKB-KW"/>
</dbReference>
<dbReference type="SMART" id="SM00382">
    <property type="entry name" value="AAA"/>
    <property type="match status" value="1"/>
</dbReference>
<keyword evidence="6" id="KW-1185">Reference proteome</keyword>
<evidence type="ECO:0000256" key="2">
    <source>
        <dbReference type="ARBA" id="ARBA00022741"/>
    </source>
</evidence>
<evidence type="ECO:0000313" key="6">
    <source>
        <dbReference type="Proteomes" id="UP001152519"/>
    </source>
</evidence>
<evidence type="ECO:0000259" key="4">
    <source>
        <dbReference type="PROSITE" id="PS50893"/>
    </source>
</evidence>
<dbReference type="InterPro" id="IPR015854">
    <property type="entry name" value="ABC_transpr_LolD-like"/>
</dbReference>
<name>A0A9W4E6F8_9ACTN</name>
<keyword evidence="3 5" id="KW-0067">ATP-binding</keyword>
<keyword evidence="2" id="KW-0547">Nucleotide-binding</keyword>
<gene>
    <name evidence="5" type="ORF">SCOCK_240131</name>
</gene>
<dbReference type="EMBL" id="CAJSLV010000053">
    <property type="protein sequence ID" value="CAG6394179.1"/>
    <property type="molecule type" value="Genomic_DNA"/>
</dbReference>
<dbReference type="GO" id="GO:0016887">
    <property type="term" value="F:ATP hydrolysis activity"/>
    <property type="evidence" value="ECO:0007669"/>
    <property type="project" value="InterPro"/>
</dbReference>
<dbReference type="GO" id="GO:0022857">
    <property type="term" value="F:transmembrane transporter activity"/>
    <property type="evidence" value="ECO:0007669"/>
    <property type="project" value="TreeGrafter"/>
</dbReference>
<protein>
    <submittedName>
        <fullName evidence="5">ABC transporter ATP-binding protein</fullName>
    </submittedName>
</protein>
<evidence type="ECO:0000256" key="3">
    <source>
        <dbReference type="ARBA" id="ARBA00022840"/>
    </source>
</evidence>
<dbReference type="FunFam" id="3.40.50.300:FF:000032">
    <property type="entry name" value="Export ABC transporter ATP-binding protein"/>
    <property type="match status" value="1"/>
</dbReference>
<dbReference type="PANTHER" id="PTHR24220">
    <property type="entry name" value="IMPORT ATP-BINDING PROTEIN"/>
    <property type="match status" value="1"/>
</dbReference>
<reference evidence="5" key="1">
    <citation type="submission" date="2021-05" db="EMBL/GenBank/DDBJ databases">
        <authorList>
            <person name="Arsene-Ploetze F."/>
        </authorList>
    </citation>
    <scope>NUCLEOTIDE SEQUENCE</scope>
    <source>
        <strain evidence="5">DSM 42138</strain>
    </source>
</reference>
<comment type="caution">
    <text evidence="5">The sequence shown here is derived from an EMBL/GenBank/DDBJ whole genome shotgun (WGS) entry which is preliminary data.</text>
</comment>
<feature type="domain" description="ABC transporter" evidence="4">
    <location>
        <begin position="22"/>
        <end position="238"/>
    </location>
</feature>
<dbReference type="AlphaFoldDB" id="A0A9W4E6F8"/>
<evidence type="ECO:0000256" key="1">
    <source>
        <dbReference type="ARBA" id="ARBA00022448"/>
    </source>
</evidence>
<dbReference type="InterPro" id="IPR027417">
    <property type="entry name" value="P-loop_NTPase"/>
</dbReference>
<accession>A0A9W4E6F8</accession>
<organism evidence="5 6">
    <name type="scientific">Actinacidiphila cocklensis</name>
    <dbReference type="NCBI Taxonomy" id="887465"/>
    <lineage>
        <taxon>Bacteria</taxon>
        <taxon>Bacillati</taxon>
        <taxon>Actinomycetota</taxon>
        <taxon>Actinomycetes</taxon>
        <taxon>Kitasatosporales</taxon>
        <taxon>Streptomycetaceae</taxon>
        <taxon>Actinacidiphila</taxon>
    </lineage>
</organism>
<keyword evidence="1" id="KW-0813">Transport</keyword>
<dbReference type="Pfam" id="PF00005">
    <property type="entry name" value="ABC_tran"/>
    <property type="match status" value="1"/>
</dbReference>
<dbReference type="GO" id="GO:0005886">
    <property type="term" value="C:plasma membrane"/>
    <property type="evidence" value="ECO:0007669"/>
    <property type="project" value="TreeGrafter"/>
</dbReference>
<dbReference type="PROSITE" id="PS00211">
    <property type="entry name" value="ABC_TRANSPORTER_1"/>
    <property type="match status" value="1"/>
</dbReference>
<dbReference type="SUPFAM" id="SSF52540">
    <property type="entry name" value="P-loop containing nucleoside triphosphate hydrolases"/>
    <property type="match status" value="1"/>
</dbReference>
<dbReference type="InterPro" id="IPR017871">
    <property type="entry name" value="ABC_transporter-like_CS"/>
</dbReference>
<dbReference type="PROSITE" id="PS50893">
    <property type="entry name" value="ABC_TRANSPORTER_2"/>
    <property type="match status" value="1"/>
</dbReference>
<sequence>MSRRERVADPPQEARGPRGAAVTVTGLSKTFPSGEGGITAVREADLAIEPGGTVALTGPSGSGKSTLLHLIGAIDVPDAGTITVDGTEITAAGRGALSRYRRTVGFVFQRFHLLPALTARDNVIAPLLPYRRRAGALARATELLAAVGLAGREDALPSQLSGGQQQRVAIARALIGDPGLLLADEPTGNLDSATGTEIIELLLALNTDLGTTMVIATHDPSIAARCDRTVSLRDGRIT</sequence>
<dbReference type="Proteomes" id="UP001152519">
    <property type="component" value="Unassembled WGS sequence"/>
</dbReference>
<dbReference type="GO" id="GO:0098796">
    <property type="term" value="C:membrane protein complex"/>
    <property type="evidence" value="ECO:0007669"/>
    <property type="project" value="UniProtKB-ARBA"/>
</dbReference>
<dbReference type="InterPro" id="IPR017911">
    <property type="entry name" value="MacB-like_ATP-bd"/>
</dbReference>
<dbReference type="InterPro" id="IPR003439">
    <property type="entry name" value="ABC_transporter-like_ATP-bd"/>
</dbReference>